<dbReference type="GO" id="GO:0005654">
    <property type="term" value="C:nucleoplasm"/>
    <property type="evidence" value="ECO:0007669"/>
    <property type="project" value="TreeGrafter"/>
</dbReference>
<feature type="region of interest" description="Disordered" evidence="1">
    <location>
        <begin position="138"/>
        <end position="339"/>
    </location>
</feature>
<comment type="caution">
    <text evidence="2">The sequence shown here is derived from an EMBL/GenBank/DDBJ whole genome shotgun (WGS) entry which is preliminary data.</text>
</comment>
<keyword evidence="3" id="KW-1185">Reference proteome</keyword>
<proteinExistence type="predicted"/>
<dbReference type="PANTHER" id="PTHR13020:SF25">
    <property type="entry name" value="PROTEIN GAWKY"/>
    <property type="match status" value="1"/>
</dbReference>
<protein>
    <submittedName>
        <fullName evidence="2">Uncharacterized protein</fullName>
    </submittedName>
</protein>
<dbReference type="GO" id="GO:0000932">
    <property type="term" value="C:P-body"/>
    <property type="evidence" value="ECO:0007669"/>
    <property type="project" value="TreeGrafter"/>
</dbReference>
<feature type="compositionally biased region" description="Gly residues" evidence="1">
    <location>
        <begin position="221"/>
        <end position="240"/>
    </location>
</feature>
<dbReference type="AlphaFoldDB" id="A0A9D3LKK4"/>
<feature type="compositionally biased region" description="Low complexity" evidence="1">
    <location>
        <begin position="197"/>
        <end position="212"/>
    </location>
</feature>
<feature type="compositionally biased region" description="Polar residues" evidence="1">
    <location>
        <begin position="88"/>
        <end position="106"/>
    </location>
</feature>
<feature type="compositionally biased region" description="Low complexity" evidence="1">
    <location>
        <begin position="303"/>
        <end position="315"/>
    </location>
</feature>
<feature type="compositionally biased region" description="Low complexity" evidence="1">
    <location>
        <begin position="241"/>
        <end position="253"/>
    </location>
</feature>
<dbReference type="PANTHER" id="PTHR13020">
    <property type="entry name" value="TRINUCLEOTIDE REPEAT-CONTAINING GENE 6"/>
    <property type="match status" value="1"/>
</dbReference>
<gene>
    <name evidence="2" type="ORF">ANANG_G00287960</name>
</gene>
<feature type="region of interest" description="Disordered" evidence="1">
    <location>
        <begin position="361"/>
        <end position="381"/>
    </location>
</feature>
<evidence type="ECO:0000313" key="3">
    <source>
        <dbReference type="Proteomes" id="UP001044222"/>
    </source>
</evidence>
<feature type="region of interest" description="Disordered" evidence="1">
    <location>
        <begin position="52"/>
        <end position="125"/>
    </location>
</feature>
<accession>A0A9D3LKK4</accession>
<dbReference type="Proteomes" id="UP001044222">
    <property type="component" value="Chromosome 17"/>
</dbReference>
<evidence type="ECO:0000313" key="2">
    <source>
        <dbReference type="EMBL" id="KAG5832141.1"/>
    </source>
</evidence>
<dbReference type="GO" id="GO:0035195">
    <property type="term" value="P:miRNA-mediated post-transcriptional gene silencing"/>
    <property type="evidence" value="ECO:0007669"/>
    <property type="project" value="TreeGrafter"/>
</dbReference>
<dbReference type="GO" id="GO:0060213">
    <property type="term" value="P:positive regulation of nuclear-transcribed mRNA poly(A) tail shortening"/>
    <property type="evidence" value="ECO:0007669"/>
    <property type="project" value="TreeGrafter"/>
</dbReference>
<dbReference type="EMBL" id="JAFIRN010000017">
    <property type="protein sequence ID" value="KAG5832141.1"/>
    <property type="molecule type" value="Genomic_DNA"/>
</dbReference>
<evidence type="ECO:0000256" key="1">
    <source>
        <dbReference type="SAM" id="MobiDB-lite"/>
    </source>
</evidence>
<organism evidence="2 3">
    <name type="scientific">Anguilla anguilla</name>
    <name type="common">European freshwater eel</name>
    <name type="synonym">Muraena anguilla</name>
    <dbReference type="NCBI Taxonomy" id="7936"/>
    <lineage>
        <taxon>Eukaryota</taxon>
        <taxon>Metazoa</taxon>
        <taxon>Chordata</taxon>
        <taxon>Craniata</taxon>
        <taxon>Vertebrata</taxon>
        <taxon>Euteleostomi</taxon>
        <taxon>Actinopterygii</taxon>
        <taxon>Neopterygii</taxon>
        <taxon>Teleostei</taxon>
        <taxon>Anguilliformes</taxon>
        <taxon>Anguillidae</taxon>
        <taxon>Anguilla</taxon>
    </lineage>
</organism>
<sequence>MDLWRASACSLTGSECLPGGSLRIVARPHDGSSIEANCSRAYRNSCNPRATGVVRNADRARAVSRPPPQRLSSCEAPPLSHRSRTKQTLKSQQASRHPHCITTSTAPGGAVQASEGLLPNARPTFHGMAPIRDLASHSHNQTDLNHSGLGPQYESSPWSSGSPGSDSDGGWGKALVDGCERDGAPWPSMTGSDPELASESTDADSASSSGSERNLSTAAPGGDGRGQENGLGPAGAGAGAVGRARTPPRATRGQSQPVGVLGPSTDGGANPSTLSPDASLGAWPALPNGGPWSARVKTRAPRRASPSRPGTASSPNPKPTVQASPRPAGNPPTLTLNPTDQTTLLLLLLMPPPLVYQTLPVRCRPTPGSRPPRFPMATERG</sequence>
<feature type="compositionally biased region" description="Low complexity" evidence="1">
    <location>
        <begin position="155"/>
        <end position="166"/>
    </location>
</feature>
<name>A0A9D3LKK4_ANGAN</name>
<dbReference type="InterPro" id="IPR052068">
    <property type="entry name" value="GW182_domain"/>
</dbReference>
<reference evidence="2" key="1">
    <citation type="submission" date="2021-01" db="EMBL/GenBank/DDBJ databases">
        <title>A chromosome-scale assembly of European eel, Anguilla anguilla.</title>
        <authorList>
            <person name="Henkel C."/>
            <person name="Jong-Raadsen S.A."/>
            <person name="Dufour S."/>
            <person name="Weltzien F.-A."/>
            <person name="Palstra A.P."/>
            <person name="Pelster B."/>
            <person name="Spaink H.P."/>
            <person name="Van Den Thillart G.E."/>
            <person name="Jansen H."/>
            <person name="Zahm M."/>
            <person name="Klopp C."/>
            <person name="Cedric C."/>
            <person name="Louis A."/>
            <person name="Berthelot C."/>
            <person name="Parey E."/>
            <person name="Roest Crollius H."/>
            <person name="Montfort J."/>
            <person name="Robinson-Rechavi M."/>
            <person name="Bucao C."/>
            <person name="Bouchez O."/>
            <person name="Gislard M."/>
            <person name="Lluch J."/>
            <person name="Milhes M."/>
            <person name="Lampietro C."/>
            <person name="Lopez Roques C."/>
            <person name="Donnadieu C."/>
            <person name="Braasch I."/>
            <person name="Desvignes T."/>
            <person name="Postlethwait J."/>
            <person name="Bobe J."/>
            <person name="Guiguen Y."/>
            <person name="Dirks R."/>
        </authorList>
    </citation>
    <scope>NUCLEOTIDE SEQUENCE</scope>
    <source>
        <strain evidence="2">Tag_6206</strain>
        <tissue evidence="2">Liver</tissue>
    </source>
</reference>